<dbReference type="InterPro" id="IPR036097">
    <property type="entry name" value="HisK_dim/P_sf"/>
</dbReference>
<dbReference type="EC" id="2.7.13.3" evidence="2"/>
<dbReference type="Proteomes" id="UP000198535">
    <property type="component" value="Unassembled WGS sequence"/>
</dbReference>
<evidence type="ECO:0000313" key="11">
    <source>
        <dbReference type="EMBL" id="SFM27757.1"/>
    </source>
</evidence>
<keyword evidence="8" id="KW-0472">Membrane</keyword>
<dbReference type="Gene3D" id="1.10.287.130">
    <property type="match status" value="1"/>
</dbReference>
<organism evidence="11 12">
    <name type="scientific">Methanolobus profundi</name>
    <dbReference type="NCBI Taxonomy" id="487685"/>
    <lineage>
        <taxon>Archaea</taxon>
        <taxon>Methanobacteriati</taxon>
        <taxon>Methanobacteriota</taxon>
        <taxon>Stenosarchaea group</taxon>
        <taxon>Methanomicrobia</taxon>
        <taxon>Methanosarcinales</taxon>
        <taxon>Methanosarcinaceae</taxon>
        <taxon>Methanolobus</taxon>
    </lineage>
</organism>
<sequence>MKNKVKSKLSLVSILFFAILAIIFLHIYTSPDARRPECIFFLVVLTGFILMHTLMVKSLKKELETEVKKNEISHENLLLKYRVESTLSQISSLLAFSDDLDEKINGSLKLLGNMCNADRAYVFRFQTNNDLVDNTHEWCADGVGSQKDHLQDLPRSMYKWWTDKLYNDEIIHIKDLDELPAEAEPEKELLAGQAIRSLIVLPFKIEGELAGFIGFDNIQDTGGWDESDIEALRTFSNMLGLAFRKKAVAEELDVERQQLLSVFDSIDDPIYVSDPHNHEILYVNKFMSKILEKDVVGRKCYEIMQGAEEPCDFCTNPIILENRNKAYKWEYHNPIASRDYLISDRIIKWPDGRDARLEIAHDITEIKEKERELKKNEENFKKLIDSSPLPIAIMDSEGSFEYINNKLTEMLGYTIEDIPTIDEWWMNAYPDPASRKIVKDNWTNVFRTKDTGLSGEWNLTCRDGTLRQVAFYFTKTENGVIFILNDLTELKRAEEALLLDESCLETLHELSQMNILEIDEIKSFALEECMKLTESSAGFLGFFDEENNRLTTDVSPADLLSANDINEEIFLSLLENTSMWPKFYQGKKTVVIHGPMEDIYSSDRAFFWKLSIGSFLAVPILNEDDVVGFAAMANKEREYTVSDARQLAIITQMVAGMILLKRSEDELKKYNQKLREINTELSRANDELHSLDEMKNNFLSTISHELKTPLISIMGFSELVGDEILGPLNNEQKRAMNVVNSNSTQLKRLIESLLFMSSLGAKNFSYDFSTIPIKPIIENSLSVIAMENKDKMLTVNTDLPDELYFISGDPNYLSELFIHLLDNAFKFTQSNGRIDIRGHNEGNSIHVVIEDTGIGIPETKILRTFDSFYQLDGSLTRRYGGAGIGLNICKRIAEDHGGTLWIESVEGVGTKVHVKLPAKKKTPRSNPSGSS</sequence>
<dbReference type="InterPro" id="IPR050736">
    <property type="entry name" value="Sensor_HK_Regulatory"/>
</dbReference>
<dbReference type="Gene3D" id="3.30.565.10">
    <property type="entry name" value="Histidine kinase-like ATPase, C-terminal domain"/>
    <property type="match status" value="1"/>
</dbReference>
<dbReference type="PANTHER" id="PTHR43711:SF1">
    <property type="entry name" value="HISTIDINE KINASE 1"/>
    <property type="match status" value="1"/>
</dbReference>
<dbReference type="Gene3D" id="3.30.450.20">
    <property type="entry name" value="PAS domain"/>
    <property type="match status" value="2"/>
</dbReference>
<dbReference type="SUPFAM" id="SSF55785">
    <property type="entry name" value="PYP-like sensor domain (PAS domain)"/>
    <property type="match status" value="2"/>
</dbReference>
<dbReference type="SUPFAM" id="SSF55874">
    <property type="entry name" value="ATPase domain of HSP90 chaperone/DNA topoisomerase II/histidine kinase"/>
    <property type="match status" value="1"/>
</dbReference>
<keyword evidence="7" id="KW-0175">Coiled coil</keyword>
<evidence type="ECO:0000313" key="12">
    <source>
        <dbReference type="Proteomes" id="UP000198535"/>
    </source>
</evidence>
<feature type="domain" description="PAS" evidence="10">
    <location>
        <begin position="376"/>
        <end position="418"/>
    </location>
</feature>
<dbReference type="PANTHER" id="PTHR43711">
    <property type="entry name" value="TWO-COMPONENT HISTIDINE KINASE"/>
    <property type="match status" value="1"/>
</dbReference>
<evidence type="ECO:0000256" key="8">
    <source>
        <dbReference type="SAM" id="Phobius"/>
    </source>
</evidence>
<feature type="transmembrane region" description="Helical" evidence="8">
    <location>
        <begin position="9"/>
        <end position="27"/>
    </location>
</feature>
<dbReference type="EMBL" id="FOUJ01000001">
    <property type="protein sequence ID" value="SFM27757.1"/>
    <property type="molecule type" value="Genomic_DNA"/>
</dbReference>
<keyword evidence="3" id="KW-0597">Phosphoprotein</keyword>
<evidence type="ECO:0000256" key="7">
    <source>
        <dbReference type="SAM" id="Coils"/>
    </source>
</evidence>
<keyword evidence="4" id="KW-0808">Transferase</keyword>
<dbReference type="Pfam" id="PF13188">
    <property type="entry name" value="PAS_8"/>
    <property type="match status" value="2"/>
</dbReference>
<dbReference type="InterPro" id="IPR003594">
    <property type="entry name" value="HATPase_dom"/>
</dbReference>
<dbReference type="Pfam" id="PF01590">
    <property type="entry name" value="GAF"/>
    <property type="match status" value="1"/>
</dbReference>
<evidence type="ECO:0000256" key="6">
    <source>
        <dbReference type="ARBA" id="ARBA00023012"/>
    </source>
</evidence>
<reference evidence="12" key="1">
    <citation type="submission" date="2016-10" db="EMBL/GenBank/DDBJ databases">
        <authorList>
            <person name="Varghese N."/>
            <person name="Submissions S."/>
        </authorList>
    </citation>
    <scope>NUCLEOTIDE SEQUENCE [LARGE SCALE GENOMIC DNA]</scope>
    <source>
        <strain evidence="12">Mob M</strain>
    </source>
</reference>
<dbReference type="InterPro" id="IPR003661">
    <property type="entry name" value="HisK_dim/P_dom"/>
</dbReference>
<dbReference type="PROSITE" id="PS50109">
    <property type="entry name" value="HIS_KIN"/>
    <property type="match status" value="1"/>
</dbReference>
<name>A0A1I4PJ74_9EURY</name>
<dbReference type="SUPFAM" id="SSF47384">
    <property type="entry name" value="Homodimeric domain of signal transducing histidine kinase"/>
    <property type="match status" value="1"/>
</dbReference>
<evidence type="ECO:0000256" key="4">
    <source>
        <dbReference type="ARBA" id="ARBA00022679"/>
    </source>
</evidence>
<evidence type="ECO:0000259" key="9">
    <source>
        <dbReference type="PROSITE" id="PS50109"/>
    </source>
</evidence>
<feature type="transmembrane region" description="Helical" evidence="8">
    <location>
        <begin position="39"/>
        <end position="59"/>
    </location>
</feature>
<dbReference type="CDD" id="cd00082">
    <property type="entry name" value="HisKA"/>
    <property type="match status" value="1"/>
</dbReference>
<dbReference type="PROSITE" id="PS50112">
    <property type="entry name" value="PAS"/>
    <property type="match status" value="1"/>
</dbReference>
<dbReference type="Pfam" id="PF02518">
    <property type="entry name" value="HATPase_c"/>
    <property type="match status" value="1"/>
</dbReference>
<feature type="coiled-coil region" evidence="7">
    <location>
        <begin position="660"/>
        <end position="694"/>
    </location>
</feature>
<dbReference type="InterPro" id="IPR003018">
    <property type="entry name" value="GAF"/>
</dbReference>
<evidence type="ECO:0000256" key="5">
    <source>
        <dbReference type="ARBA" id="ARBA00022777"/>
    </source>
</evidence>
<dbReference type="Pfam" id="PF13185">
    <property type="entry name" value="GAF_2"/>
    <property type="match status" value="1"/>
</dbReference>
<dbReference type="SMART" id="SM00387">
    <property type="entry name" value="HATPase_c"/>
    <property type="match status" value="1"/>
</dbReference>
<dbReference type="SMART" id="SM00091">
    <property type="entry name" value="PAS"/>
    <property type="match status" value="2"/>
</dbReference>
<dbReference type="InterPro" id="IPR004358">
    <property type="entry name" value="Sig_transdc_His_kin-like_C"/>
</dbReference>
<dbReference type="InterPro" id="IPR005467">
    <property type="entry name" value="His_kinase_dom"/>
</dbReference>
<dbReference type="InterPro" id="IPR035965">
    <property type="entry name" value="PAS-like_dom_sf"/>
</dbReference>
<proteinExistence type="predicted"/>
<keyword evidence="8" id="KW-1133">Transmembrane helix</keyword>
<dbReference type="InterPro" id="IPR000014">
    <property type="entry name" value="PAS"/>
</dbReference>
<dbReference type="OrthoDB" id="106630at2157"/>
<dbReference type="PRINTS" id="PR00344">
    <property type="entry name" value="BCTRLSENSOR"/>
</dbReference>
<dbReference type="InterPro" id="IPR029016">
    <property type="entry name" value="GAF-like_dom_sf"/>
</dbReference>
<dbReference type="SMART" id="SM00065">
    <property type="entry name" value="GAF"/>
    <property type="match status" value="2"/>
</dbReference>
<dbReference type="GO" id="GO:0000155">
    <property type="term" value="F:phosphorelay sensor kinase activity"/>
    <property type="evidence" value="ECO:0007669"/>
    <property type="project" value="InterPro"/>
</dbReference>
<dbReference type="Gene3D" id="3.30.450.40">
    <property type="match status" value="2"/>
</dbReference>
<accession>A0A1I4PJ74</accession>
<dbReference type="AlphaFoldDB" id="A0A1I4PJ74"/>
<dbReference type="RefSeq" id="WP_091933176.1">
    <property type="nucleotide sequence ID" value="NZ_FOUJ01000001.1"/>
</dbReference>
<keyword evidence="12" id="KW-1185">Reference proteome</keyword>
<dbReference type="SMART" id="SM00388">
    <property type="entry name" value="HisKA"/>
    <property type="match status" value="1"/>
</dbReference>
<feature type="domain" description="Histidine kinase" evidence="9">
    <location>
        <begin position="701"/>
        <end position="920"/>
    </location>
</feature>
<evidence type="ECO:0000256" key="2">
    <source>
        <dbReference type="ARBA" id="ARBA00012438"/>
    </source>
</evidence>
<evidence type="ECO:0000256" key="1">
    <source>
        <dbReference type="ARBA" id="ARBA00000085"/>
    </source>
</evidence>
<dbReference type="NCBIfam" id="TIGR00229">
    <property type="entry name" value="sensory_box"/>
    <property type="match status" value="1"/>
</dbReference>
<keyword evidence="5" id="KW-0418">Kinase</keyword>
<feature type="coiled-coil region" evidence="7">
    <location>
        <begin position="359"/>
        <end position="386"/>
    </location>
</feature>
<dbReference type="FunFam" id="3.30.565.10:FF:000006">
    <property type="entry name" value="Sensor histidine kinase WalK"/>
    <property type="match status" value="1"/>
</dbReference>
<keyword evidence="8" id="KW-0812">Transmembrane</keyword>
<dbReference type="InterPro" id="IPR036890">
    <property type="entry name" value="HATPase_C_sf"/>
</dbReference>
<dbReference type="STRING" id="487685.SAMN04488696_0693"/>
<gene>
    <name evidence="11" type="ORF">SAMN04488696_0693</name>
</gene>
<protein>
    <recommendedName>
        <fullName evidence="2">histidine kinase</fullName>
        <ecNumber evidence="2">2.7.13.3</ecNumber>
    </recommendedName>
</protein>
<evidence type="ECO:0000256" key="3">
    <source>
        <dbReference type="ARBA" id="ARBA00022553"/>
    </source>
</evidence>
<dbReference type="SUPFAM" id="SSF55781">
    <property type="entry name" value="GAF domain-like"/>
    <property type="match status" value="2"/>
</dbReference>
<dbReference type="Pfam" id="PF00512">
    <property type="entry name" value="HisKA"/>
    <property type="match status" value="1"/>
</dbReference>
<evidence type="ECO:0000259" key="10">
    <source>
        <dbReference type="PROSITE" id="PS50112"/>
    </source>
</evidence>
<comment type="catalytic activity">
    <reaction evidence="1">
        <text>ATP + protein L-histidine = ADP + protein N-phospho-L-histidine.</text>
        <dbReference type="EC" id="2.7.13.3"/>
    </reaction>
</comment>
<keyword evidence="6" id="KW-0902">Two-component regulatory system</keyword>